<evidence type="ECO:0000313" key="2">
    <source>
        <dbReference type="Proteomes" id="UP000339249"/>
    </source>
</evidence>
<organism evidence="1 2">
    <name type="scientific">Raoultella terrigena</name>
    <name type="common">Klebsiella terrigena</name>
    <dbReference type="NCBI Taxonomy" id="577"/>
    <lineage>
        <taxon>Bacteria</taxon>
        <taxon>Pseudomonadati</taxon>
        <taxon>Pseudomonadota</taxon>
        <taxon>Gammaproteobacteria</taxon>
        <taxon>Enterobacterales</taxon>
        <taxon>Enterobacteriaceae</taxon>
        <taxon>Klebsiella/Raoultella group</taxon>
        <taxon>Raoultella</taxon>
    </lineage>
</organism>
<gene>
    <name evidence="1" type="ORF">NCTC9185_02066</name>
</gene>
<name>A0A4U9CXS5_RAOTE</name>
<proteinExistence type="predicted"/>
<dbReference type="Proteomes" id="UP000339249">
    <property type="component" value="Unassembled WGS sequence"/>
</dbReference>
<sequence>MLEHGCHRDRMNACLPGFQRLAVVAKRTVSLPGGHQLHDVHLRATHLDVDIQPRCFIQTFGLRVVKTPVFRLSVPVSDECEFLFRHAGGGNPGQQQGKEGIRRCTPYFHRKGSFI</sequence>
<protein>
    <submittedName>
        <fullName evidence="1">Uncharacterized protein</fullName>
    </submittedName>
</protein>
<evidence type="ECO:0000313" key="1">
    <source>
        <dbReference type="EMBL" id="VTN10151.1"/>
    </source>
</evidence>
<reference evidence="1 2" key="1">
    <citation type="submission" date="2019-04" db="EMBL/GenBank/DDBJ databases">
        <authorList>
            <consortium name="Pathogen Informatics"/>
        </authorList>
    </citation>
    <scope>NUCLEOTIDE SEQUENCE [LARGE SCALE GENOMIC DNA]</scope>
    <source>
        <strain evidence="1 2">NCTC9185</strain>
    </source>
</reference>
<accession>A0A4U9CXS5</accession>
<dbReference type="AlphaFoldDB" id="A0A4U9CXS5"/>
<dbReference type="EMBL" id="CABDVU010000001">
    <property type="protein sequence ID" value="VTN10151.1"/>
    <property type="molecule type" value="Genomic_DNA"/>
</dbReference>